<organism evidence="1 2">
    <name type="scientific">Liparis tanakae</name>
    <name type="common">Tanaka's snailfish</name>
    <dbReference type="NCBI Taxonomy" id="230148"/>
    <lineage>
        <taxon>Eukaryota</taxon>
        <taxon>Metazoa</taxon>
        <taxon>Chordata</taxon>
        <taxon>Craniata</taxon>
        <taxon>Vertebrata</taxon>
        <taxon>Euteleostomi</taxon>
        <taxon>Actinopterygii</taxon>
        <taxon>Neopterygii</taxon>
        <taxon>Teleostei</taxon>
        <taxon>Neoteleostei</taxon>
        <taxon>Acanthomorphata</taxon>
        <taxon>Eupercaria</taxon>
        <taxon>Perciformes</taxon>
        <taxon>Cottioidei</taxon>
        <taxon>Cottales</taxon>
        <taxon>Liparidae</taxon>
        <taxon>Liparis</taxon>
    </lineage>
</organism>
<accession>A0A4Z2JCK4</accession>
<evidence type="ECO:0000313" key="1">
    <source>
        <dbReference type="EMBL" id="TNN87949.1"/>
    </source>
</evidence>
<dbReference type="EMBL" id="SRLO01000008">
    <property type="protein sequence ID" value="TNN87949.1"/>
    <property type="molecule type" value="Genomic_DNA"/>
</dbReference>
<evidence type="ECO:0000313" key="2">
    <source>
        <dbReference type="Proteomes" id="UP000314294"/>
    </source>
</evidence>
<gene>
    <name evidence="1" type="ORF">EYF80_001913</name>
</gene>
<dbReference type="AlphaFoldDB" id="A0A4Z2JCK4"/>
<keyword evidence="2" id="KW-1185">Reference proteome</keyword>
<reference evidence="1 2" key="1">
    <citation type="submission" date="2019-03" db="EMBL/GenBank/DDBJ databases">
        <title>First draft genome of Liparis tanakae, snailfish: a comprehensive survey of snailfish specific genes.</title>
        <authorList>
            <person name="Kim W."/>
            <person name="Song I."/>
            <person name="Jeong J.-H."/>
            <person name="Kim D."/>
            <person name="Kim S."/>
            <person name="Ryu S."/>
            <person name="Song J.Y."/>
            <person name="Lee S.K."/>
        </authorList>
    </citation>
    <scope>NUCLEOTIDE SEQUENCE [LARGE SCALE GENOMIC DNA]</scope>
    <source>
        <tissue evidence="1">Muscle</tissue>
    </source>
</reference>
<comment type="caution">
    <text evidence="1">The sequence shown here is derived from an EMBL/GenBank/DDBJ whole genome shotgun (WGS) entry which is preliminary data.</text>
</comment>
<sequence length="70" mass="7712">MYFDLLSGMVKTHSALAYDDELGCLSSETCRVQVPVSPRPAAGVHSVCSVPICFSPYFPREDWIRSGYAP</sequence>
<proteinExistence type="predicted"/>
<protein>
    <submittedName>
        <fullName evidence="1">Uncharacterized protein</fullName>
    </submittedName>
</protein>
<dbReference type="Proteomes" id="UP000314294">
    <property type="component" value="Unassembled WGS sequence"/>
</dbReference>
<name>A0A4Z2JCK4_9TELE</name>